<organism evidence="2">
    <name type="scientific">uncultured Sphingosinicella sp</name>
    <dbReference type="NCBI Taxonomy" id="478748"/>
    <lineage>
        <taxon>Bacteria</taxon>
        <taxon>Pseudomonadati</taxon>
        <taxon>Pseudomonadota</taxon>
        <taxon>Alphaproteobacteria</taxon>
        <taxon>Sphingomonadales</taxon>
        <taxon>Sphingosinicellaceae</taxon>
        <taxon>Sphingosinicella</taxon>
        <taxon>environmental samples</taxon>
    </lineage>
</organism>
<gene>
    <name evidence="2" type="ORF">AVDCRST_MAG23-130</name>
</gene>
<feature type="coiled-coil region" evidence="1">
    <location>
        <begin position="52"/>
        <end position="79"/>
    </location>
</feature>
<sequence length="79" mass="8702">MRFTIAALACLALHGCSEPAGRQPTEQQAEVFMNELQADEKADRDVAVGEARFEAAERARAAEVRLEDAANEVRREDAK</sequence>
<evidence type="ECO:0000256" key="1">
    <source>
        <dbReference type="SAM" id="Coils"/>
    </source>
</evidence>
<name>A0A6J4TCP8_9SPHN</name>
<dbReference type="AlphaFoldDB" id="A0A6J4TCP8"/>
<protein>
    <submittedName>
        <fullName evidence="2">Uncharacterized protein</fullName>
    </submittedName>
</protein>
<accession>A0A6J4TCP8</accession>
<evidence type="ECO:0000313" key="2">
    <source>
        <dbReference type="EMBL" id="CAA9519969.1"/>
    </source>
</evidence>
<proteinExistence type="predicted"/>
<dbReference type="EMBL" id="CADCWD010000008">
    <property type="protein sequence ID" value="CAA9519969.1"/>
    <property type="molecule type" value="Genomic_DNA"/>
</dbReference>
<reference evidence="2" key="1">
    <citation type="submission" date="2020-02" db="EMBL/GenBank/DDBJ databases">
        <authorList>
            <person name="Meier V. D."/>
        </authorList>
    </citation>
    <scope>NUCLEOTIDE SEQUENCE</scope>
    <source>
        <strain evidence="2">AVDCRST_MAG23</strain>
    </source>
</reference>
<keyword evidence="1" id="KW-0175">Coiled coil</keyword>